<protein>
    <recommendedName>
        <fullName evidence="1">Amine oxidase domain-containing protein</fullName>
    </recommendedName>
</protein>
<dbReference type="Pfam" id="PF01593">
    <property type="entry name" value="Amino_oxidase"/>
    <property type="match status" value="1"/>
</dbReference>
<name>A0ABQ0AEZ8_9GAMM</name>
<dbReference type="PANTHER" id="PTHR16128:SF5">
    <property type="entry name" value="FAD_NAD(P)-BINDING OXIDOREDUCTASE FAMILY PROTEIN"/>
    <property type="match status" value="1"/>
</dbReference>
<dbReference type="Proteomes" id="UP001465153">
    <property type="component" value="Unassembled WGS sequence"/>
</dbReference>
<dbReference type="EMBL" id="BAABWN010000019">
    <property type="protein sequence ID" value="GAA6170108.1"/>
    <property type="molecule type" value="Genomic_DNA"/>
</dbReference>
<evidence type="ECO:0000313" key="2">
    <source>
        <dbReference type="EMBL" id="GAA6170108.1"/>
    </source>
</evidence>
<dbReference type="InterPro" id="IPR002937">
    <property type="entry name" value="Amino_oxidase"/>
</dbReference>
<dbReference type="Pfam" id="PF13450">
    <property type="entry name" value="NAD_binding_8"/>
    <property type="match status" value="1"/>
</dbReference>
<reference evidence="2 3" key="1">
    <citation type="submission" date="2024-04" db="EMBL/GenBank/DDBJ databases">
        <title>Draft genome sequence of Sessilibacter corallicola NBRC 116591.</title>
        <authorList>
            <person name="Miyakawa T."/>
            <person name="Kusuya Y."/>
            <person name="Miura T."/>
        </authorList>
    </citation>
    <scope>NUCLEOTIDE SEQUENCE [LARGE SCALE GENOMIC DNA]</scope>
    <source>
        <strain evidence="2 3">KU-00831-HH</strain>
    </source>
</reference>
<keyword evidence="3" id="KW-1185">Reference proteome</keyword>
<accession>A0ABQ0AEZ8</accession>
<dbReference type="InterPro" id="IPR036188">
    <property type="entry name" value="FAD/NAD-bd_sf"/>
</dbReference>
<evidence type="ECO:0000259" key="1">
    <source>
        <dbReference type="Pfam" id="PF01593"/>
    </source>
</evidence>
<dbReference type="Gene3D" id="3.90.660.10">
    <property type="match status" value="1"/>
</dbReference>
<dbReference type="PANTHER" id="PTHR16128">
    <property type="entry name" value="FAD/NAD(P)-BINDING OXIDOREDUCTASE FAMILY PROTEIN"/>
    <property type="match status" value="1"/>
</dbReference>
<dbReference type="RefSeq" id="WP_353304452.1">
    <property type="nucleotide sequence ID" value="NZ_BAABWN010000019.1"/>
</dbReference>
<sequence>MKVAVIGAGIAGLTFSQLCQQRGHDVTIFEKSRGRGGRLAAKRLDWGTIDIGAQYFTAYDLRFKEQLATWLQEGAAERWDFTPFVTTDEGVSPSPDNTERYVGTAQMNSIAHSLSTGLNIQVSTEIKALHRTSENNQWRLQDKHDQFLDESFDAVIVSAPAEQSAKLLTGTALKTRIPQQIDEPCWTLALATRGKVNADIQGVFGDNTVAWLSRLSARPQRAASPEYDDLWMLHFSADWSRDKDKHSEDAMVQIGINWLNSKLQQHTHSPLELVHHYRHYWRYARLKSNYEQPKILLDKSSNIAAIGDWLVGGRVEGAYLSALDLAEQWFD</sequence>
<organism evidence="2 3">
    <name type="scientific">Sessilibacter corallicola</name>
    <dbReference type="NCBI Taxonomy" id="2904075"/>
    <lineage>
        <taxon>Bacteria</taxon>
        <taxon>Pseudomonadati</taxon>
        <taxon>Pseudomonadota</taxon>
        <taxon>Gammaproteobacteria</taxon>
        <taxon>Cellvibrionales</taxon>
        <taxon>Cellvibrionaceae</taxon>
        <taxon>Sessilibacter</taxon>
    </lineage>
</organism>
<proteinExistence type="predicted"/>
<feature type="domain" description="Amine oxidase" evidence="1">
    <location>
        <begin position="107"/>
        <end position="327"/>
    </location>
</feature>
<evidence type="ECO:0000313" key="3">
    <source>
        <dbReference type="Proteomes" id="UP001465153"/>
    </source>
</evidence>
<gene>
    <name evidence="2" type="ORF">NBRC116591_39210</name>
</gene>
<dbReference type="SUPFAM" id="SSF51905">
    <property type="entry name" value="FAD/NAD(P)-binding domain"/>
    <property type="match status" value="1"/>
</dbReference>
<dbReference type="Gene3D" id="3.50.50.60">
    <property type="entry name" value="FAD/NAD(P)-binding domain"/>
    <property type="match status" value="1"/>
</dbReference>
<comment type="caution">
    <text evidence="2">The sequence shown here is derived from an EMBL/GenBank/DDBJ whole genome shotgun (WGS) entry which is preliminary data.</text>
</comment>